<dbReference type="EMBL" id="JAWWNJ010000049">
    <property type="protein sequence ID" value="KAK7016971.1"/>
    <property type="molecule type" value="Genomic_DNA"/>
</dbReference>
<name>A0AAW0AUJ7_9AGAR</name>
<feature type="domain" description="Ribonuclease H1 N-terminal" evidence="2">
    <location>
        <begin position="304"/>
        <end position="344"/>
    </location>
</feature>
<dbReference type="InterPro" id="IPR011320">
    <property type="entry name" value="RNase_H1_N"/>
</dbReference>
<feature type="compositionally biased region" description="Low complexity" evidence="1">
    <location>
        <begin position="74"/>
        <end position="86"/>
    </location>
</feature>
<accession>A0AAW0AUJ7</accession>
<comment type="caution">
    <text evidence="3">The sequence shown here is derived from an EMBL/GenBank/DDBJ whole genome shotgun (WGS) entry which is preliminary data.</text>
</comment>
<dbReference type="AlphaFoldDB" id="A0AAW0AUJ7"/>
<evidence type="ECO:0000313" key="3">
    <source>
        <dbReference type="EMBL" id="KAK7016971.1"/>
    </source>
</evidence>
<feature type="compositionally biased region" description="Low complexity" evidence="1">
    <location>
        <begin position="121"/>
        <end position="141"/>
    </location>
</feature>
<evidence type="ECO:0000256" key="1">
    <source>
        <dbReference type="SAM" id="MobiDB-lite"/>
    </source>
</evidence>
<sequence>MSSSSSNNIPQLANERARDIADAIPDLTPAELRTLLKHIADDRLKDVVQMVGMSALASQLDPAFAKLLRASAPSAPARSAPPATSAKNSATPPVPAAQGSRVPPAPTAKAKGKRAVKATRDPVVVIPDSPPSDSALLDSPPADSPPPSPQLASAPLTFPPVPNRSAPATPTSIPRYHYHTPETSGYTNDWLEAAAMKAKDPNNRAYKTGSHYDLKGYVLFLGAPGVGVYDNGTALSQATADYPKAVFCSFPTLAAAQAAWDDAQSRGWTGHSAHQLTLPAPRSQSPQPLVTHHPPSPLISGTHWYVVSYGANPGVYASYLEAKVNCLLIEDAVFTKYPTRVLAETAYQRALDNGWCGVRRARQLRM</sequence>
<proteinExistence type="predicted"/>
<organism evidence="3 4">
    <name type="scientific">Favolaschia claudopus</name>
    <dbReference type="NCBI Taxonomy" id="2862362"/>
    <lineage>
        <taxon>Eukaryota</taxon>
        <taxon>Fungi</taxon>
        <taxon>Dikarya</taxon>
        <taxon>Basidiomycota</taxon>
        <taxon>Agaricomycotina</taxon>
        <taxon>Agaricomycetes</taxon>
        <taxon>Agaricomycetidae</taxon>
        <taxon>Agaricales</taxon>
        <taxon>Marasmiineae</taxon>
        <taxon>Mycenaceae</taxon>
        <taxon>Favolaschia</taxon>
    </lineage>
</organism>
<dbReference type="Proteomes" id="UP001362999">
    <property type="component" value="Unassembled WGS sequence"/>
</dbReference>
<protein>
    <recommendedName>
        <fullName evidence="2">Ribonuclease H1 N-terminal domain-containing protein</fullName>
    </recommendedName>
</protein>
<keyword evidence="4" id="KW-1185">Reference proteome</keyword>
<gene>
    <name evidence="3" type="ORF">R3P38DRAFT_2785662</name>
</gene>
<feature type="region of interest" description="Disordered" evidence="1">
    <location>
        <begin position="74"/>
        <end position="179"/>
    </location>
</feature>
<evidence type="ECO:0000259" key="2">
    <source>
        <dbReference type="Pfam" id="PF01693"/>
    </source>
</evidence>
<reference evidence="3 4" key="1">
    <citation type="journal article" date="2024" name="J Genomics">
        <title>Draft genome sequencing and assembly of Favolaschia claudopus CIRM-BRFM 2984 isolated from oak limbs.</title>
        <authorList>
            <person name="Navarro D."/>
            <person name="Drula E."/>
            <person name="Chaduli D."/>
            <person name="Cazenave R."/>
            <person name="Ahrendt S."/>
            <person name="Wang J."/>
            <person name="Lipzen A."/>
            <person name="Daum C."/>
            <person name="Barry K."/>
            <person name="Grigoriev I.V."/>
            <person name="Favel A."/>
            <person name="Rosso M.N."/>
            <person name="Martin F."/>
        </authorList>
    </citation>
    <scope>NUCLEOTIDE SEQUENCE [LARGE SCALE GENOMIC DNA]</scope>
    <source>
        <strain evidence="3 4">CIRM-BRFM 2984</strain>
    </source>
</reference>
<evidence type="ECO:0000313" key="4">
    <source>
        <dbReference type="Proteomes" id="UP001362999"/>
    </source>
</evidence>
<dbReference type="Pfam" id="PF01693">
    <property type="entry name" value="Cauli_VI"/>
    <property type="match status" value="1"/>
</dbReference>